<accession>A0A839E0H1</accession>
<evidence type="ECO:0000313" key="12">
    <source>
        <dbReference type="Proteomes" id="UP000569329"/>
    </source>
</evidence>
<feature type="domain" description="Glycosyltransferase 2-like" evidence="10">
    <location>
        <begin position="10"/>
        <end position="180"/>
    </location>
</feature>
<evidence type="ECO:0000256" key="7">
    <source>
        <dbReference type="ARBA" id="ARBA00037904"/>
    </source>
</evidence>
<organism evidence="11 12">
    <name type="scientific">Halosaccharopolyspora lacisalsi</name>
    <dbReference type="NCBI Taxonomy" id="1000566"/>
    <lineage>
        <taxon>Bacteria</taxon>
        <taxon>Bacillati</taxon>
        <taxon>Actinomycetota</taxon>
        <taxon>Actinomycetes</taxon>
        <taxon>Pseudonocardiales</taxon>
        <taxon>Pseudonocardiaceae</taxon>
        <taxon>Halosaccharopolyspora</taxon>
    </lineage>
</organism>
<dbReference type="Proteomes" id="UP000569329">
    <property type="component" value="Unassembled WGS sequence"/>
</dbReference>
<keyword evidence="3" id="KW-0328">Glycosyltransferase</keyword>
<dbReference type="EMBL" id="JACGWZ010000002">
    <property type="protein sequence ID" value="MBA8824951.1"/>
    <property type="molecule type" value="Genomic_DNA"/>
</dbReference>
<dbReference type="RefSeq" id="WP_182544125.1">
    <property type="nucleotide sequence ID" value="NZ_JACGWZ010000002.1"/>
</dbReference>
<evidence type="ECO:0000256" key="6">
    <source>
        <dbReference type="ARBA" id="ARBA00037281"/>
    </source>
</evidence>
<comment type="similarity">
    <text evidence="8">Belongs to the glycosyltransferase 2 family. CrtQ subfamily.</text>
</comment>
<name>A0A839E0H1_9PSEU</name>
<evidence type="ECO:0000256" key="5">
    <source>
        <dbReference type="ARBA" id="ARBA00023136"/>
    </source>
</evidence>
<dbReference type="Pfam" id="PF00535">
    <property type="entry name" value="Glycos_transf_2"/>
    <property type="match status" value="1"/>
</dbReference>
<evidence type="ECO:0000256" key="4">
    <source>
        <dbReference type="ARBA" id="ARBA00022679"/>
    </source>
</evidence>
<comment type="pathway">
    <text evidence="7">Carotenoid biosynthesis; staphyloxanthin biosynthesis; staphyloxanthin from farnesyl diphosphate: step 4/5.</text>
</comment>
<evidence type="ECO:0000256" key="8">
    <source>
        <dbReference type="ARBA" id="ARBA00038120"/>
    </source>
</evidence>
<evidence type="ECO:0000256" key="1">
    <source>
        <dbReference type="ARBA" id="ARBA00004236"/>
    </source>
</evidence>
<evidence type="ECO:0000256" key="3">
    <source>
        <dbReference type="ARBA" id="ARBA00022676"/>
    </source>
</evidence>
<keyword evidence="5" id="KW-0472">Membrane</keyword>
<evidence type="ECO:0000259" key="10">
    <source>
        <dbReference type="Pfam" id="PF00535"/>
    </source>
</evidence>
<gene>
    <name evidence="11" type="ORF">FHX42_002298</name>
</gene>
<dbReference type="InterPro" id="IPR029044">
    <property type="entry name" value="Nucleotide-diphossugar_trans"/>
</dbReference>
<comment type="caution">
    <text evidence="11">The sequence shown here is derived from an EMBL/GenBank/DDBJ whole genome shotgun (WGS) entry which is preliminary data.</text>
</comment>
<evidence type="ECO:0000313" key="11">
    <source>
        <dbReference type="EMBL" id="MBA8824951.1"/>
    </source>
</evidence>
<dbReference type="PANTHER" id="PTHR43646">
    <property type="entry name" value="GLYCOSYLTRANSFERASE"/>
    <property type="match status" value="1"/>
</dbReference>
<dbReference type="Gene3D" id="3.90.550.10">
    <property type="entry name" value="Spore Coat Polysaccharide Biosynthesis Protein SpsA, Chain A"/>
    <property type="match status" value="1"/>
</dbReference>
<comment type="subcellular location">
    <subcellularLocation>
        <location evidence="1">Cell membrane</location>
    </subcellularLocation>
</comment>
<keyword evidence="12" id="KW-1185">Reference proteome</keyword>
<dbReference type="GO" id="GO:0005886">
    <property type="term" value="C:plasma membrane"/>
    <property type="evidence" value="ECO:0007669"/>
    <property type="project" value="UniProtKB-SubCell"/>
</dbReference>
<dbReference type="SUPFAM" id="SSF53448">
    <property type="entry name" value="Nucleotide-diphospho-sugar transferases"/>
    <property type="match status" value="1"/>
</dbReference>
<keyword evidence="2" id="KW-1003">Cell membrane</keyword>
<comment type="function">
    <text evidence="6">Catalyzes the glycosylation of 4,4'-diaponeurosporenoate, i.e. the esterification of glucose at the C1'' position with the carboxyl group of 4,4'-diaponeurosporenic acid, to form glycosyl-4,4'-diaponeurosporenoate. This is a step in the biosynthesis of staphyloxanthin, an orange pigment present in most staphylococci strains.</text>
</comment>
<evidence type="ECO:0000256" key="2">
    <source>
        <dbReference type="ARBA" id="ARBA00022475"/>
    </source>
</evidence>
<evidence type="ECO:0000256" key="9">
    <source>
        <dbReference type="ARBA" id="ARBA00040345"/>
    </source>
</evidence>
<protein>
    <recommendedName>
        <fullName evidence="9">4,4'-diaponeurosporenoate glycosyltransferase</fullName>
    </recommendedName>
</protein>
<keyword evidence="4 11" id="KW-0808">Transferase</keyword>
<dbReference type="AlphaFoldDB" id="A0A839E0H1"/>
<dbReference type="PANTHER" id="PTHR43646:SF2">
    <property type="entry name" value="GLYCOSYLTRANSFERASE 2-LIKE DOMAIN-CONTAINING PROTEIN"/>
    <property type="match status" value="1"/>
</dbReference>
<dbReference type="InterPro" id="IPR001173">
    <property type="entry name" value="Glyco_trans_2-like"/>
</dbReference>
<dbReference type="GO" id="GO:0016757">
    <property type="term" value="F:glycosyltransferase activity"/>
    <property type="evidence" value="ECO:0007669"/>
    <property type="project" value="UniProtKB-KW"/>
</dbReference>
<reference evidence="11 12" key="1">
    <citation type="submission" date="2020-07" db="EMBL/GenBank/DDBJ databases">
        <title>Sequencing the genomes of 1000 actinobacteria strains.</title>
        <authorList>
            <person name="Klenk H.-P."/>
        </authorList>
    </citation>
    <scope>NUCLEOTIDE SEQUENCE [LARGE SCALE GENOMIC DNA]</scope>
    <source>
        <strain evidence="11 12">DSM 45975</strain>
    </source>
</reference>
<sequence>MSGPVRAVGVVVPAHDEQDLLPECLDSLAGSLNHVREDVRTCVCVVADRCTDATESRALARAGRFGDFTLLSQSAATDLGTVRNLGAWRVLHALSPLAPEEIWLLHTDADTVVPSGWVSTQLRYAERGVHAVAGRAVIRRWTSTAAWARQRYEALVADRVFAEHHHHVYGANLGVRADVFVASGGFPAVSAGEDHALWHRLVGAGRTTLQPNEMPVFTSSRTRGRAPGGLATLLHELSTRDHDDPLGMTTAFGNPAGG</sequence>
<proteinExistence type="inferred from homology"/>